<proteinExistence type="inferred from homology"/>
<dbReference type="OMA" id="TQALHSY"/>
<sequence>MAVAFVPSGSAGARRGRVRCGNDAVCVRRASRVTLGSRLARRSVVTALALRDGDGDDGGDAYDDIAKSLAQEFGVQTDADRGAGDLAGGVGSGYAAGAVLAGVPLPVVDDVVVVGTGKNGMQTVTLDHAASSQKVTLYTFGATLTSWTTRGGSVEVFFLSDVAVFDAQKPIRGGIPICFPQFGPGPEMRQHGFCRDSQWKIKERSVMPDGSVACVLGLSSADKLESFGGWADDKAFELEYSVILSYAGLETSLRVRNTGAAPFSFTSAFHNYFRVSDVSQARIYGLENTSFVDKLNNNEEGVRGDDGGAGVSIEEPTDRMHFATPDELAMFDFQNLRLLKLKKTPTLPDATVWNPYGADGCDPGWRSFVCVEPAALKPVTIEPAAEWLGGQLLAVD</sequence>
<dbReference type="InterPro" id="IPR025532">
    <property type="entry name" value="G6P_1-epimerase"/>
</dbReference>
<accession>A0A5J4YIV3</accession>
<comment type="similarity">
    <text evidence="2">Belongs to the glucose-6-phosphate 1-epimerase family.</text>
</comment>
<dbReference type="EMBL" id="VRMN01000017">
    <property type="protein sequence ID" value="KAA8490972.1"/>
    <property type="molecule type" value="Genomic_DNA"/>
</dbReference>
<comment type="caution">
    <text evidence="5">The sequence shown here is derived from an EMBL/GenBank/DDBJ whole genome shotgun (WGS) entry which is preliminary data.</text>
</comment>
<evidence type="ECO:0000313" key="5">
    <source>
        <dbReference type="EMBL" id="KAA8490972.1"/>
    </source>
</evidence>
<dbReference type="Gene3D" id="2.70.98.10">
    <property type="match status" value="1"/>
</dbReference>
<dbReference type="AlphaFoldDB" id="A0A5J4YIV3"/>
<comment type="catalytic activity">
    <reaction evidence="1">
        <text>alpha-D-glucose 6-phosphate = beta-D-glucose 6-phosphate</text>
        <dbReference type="Rhea" id="RHEA:16249"/>
        <dbReference type="ChEBI" id="CHEBI:58225"/>
        <dbReference type="ChEBI" id="CHEBI:58247"/>
        <dbReference type="EC" id="5.1.3.15"/>
    </reaction>
</comment>
<dbReference type="InterPro" id="IPR008183">
    <property type="entry name" value="Aldose_1/G6P_1-epimerase"/>
</dbReference>
<dbReference type="Pfam" id="PF01263">
    <property type="entry name" value="Aldose_epim"/>
    <property type="match status" value="1"/>
</dbReference>
<evidence type="ECO:0000256" key="3">
    <source>
        <dbReference type="ARBA" id="ARBA00012083"/>
    </source>
</evidence>
<reference evidence="6" key="1">
    <citation type="journal article" date="2019" name="Nat. Commun.">
        <title>Expansion of phycobilisome linker gene families in mesophilic red algae.</title>
        <authorList>
            <person name="Lee J."/>
            <person name="Kim D."/>
            <person name="Bhattacharya D."/>
            <person name="Yoon H.S."/>
        </authorList>
    </citation>
    <scope>NUCLEOTIDE SEQUENCE [LARGE SCALE GENOMIC DNA]</scope>
    <source>
        <strain evidence="6">CCMP 1328</strain>
    </source>
</reference>
<dbReference type="CDD" id="cd09020">
    <property type="entry name" value="D-hex-6-P-epi_like"/>
    <property type="match status" value="1"/>
</dbReference>
<organism evidence="5 6">
    <name type="scientific">Porphyridium purpureum</name>
    <name type="common">Red alga</name>
    <name type="synonym">Porphyridium cruentum</name>
    <dbReference type="NCBI Taxonomy" id="35688"/>
    <lineage>
        <taxon>Eukaryota</taxon>
        <taxon>Rhodophyta</taxon>
        <taxon>Bangiophyceae</taxon>
        <taxon>Porphyridiales</taxon>
        <taxon>Porphyridiaceae</taxon>
        <taxon>Porphyridium</taxon>
    </lineage>
</organism>
<keyword evidence="6" id="KW-1185">Reference proteome</keyword>
<protein>
    <recommendedName>
        <fullName evidence="3">glucose-6-phosphate 1-epimerase</fullName>
        <ecNumber evidence="3">5.1.3.15</ecNumber>
    </recommendedName>
</protein>
<evidence type="ECO:0000256" key="2">
    <source>
        <dbReference type="ARBA" id="ARBA00005866"/>
    </source>
</evidence>
<evidence type="ECO:0000256" key="1">
    <source>
        <dbReference type="ARBA" id="ARBA00001096"/>
    </source>
</evidence>
<dbReference type="OrthoDB" id="1659429at2759"/>
<dbReference type="InterPro" id="IPR011013">
    <property type="entry name" value="Gal_mutarotase_sf_dom"/>
</dbReference>
<dbReference type="GO" id="GO:0030246">
    <property type="term" value="F:carbohydrate binding"/>
    <property type="evidence" value="ECO:0007669"/>
    <property type="project" value="InterPro"/>
</dbReference>
<dbReference type="GO" id="GO:0047938">
    <property type="term" value="F:glucose-6-phosphate 1-epimerase activity"/>
    <property type="evidence" value="ECO:0007669"/>
    <property type="project" value="UniProtKB-EC"/>
</dbReference>
<dbReference type="GO" id="GO:0005975">
    <property type="term" value="P:carbohydrate metabolic process"/>
    <property type="evidence" value="ECO:0007669"/>
    <property type="project" value="InterPro"/>
</dbReference>
<dbReference type="SUPFAM" id="SSF74650">
    <property type="entry name" value="Galactose mutarotase-like"/>
    <property type="match status" value="1"/>
</dbReference>
<dbReference type="InterPro" id="IPR014718">
    <property type="entry name" value="GH-type_carb-bd"/>
</dbReference>
<keyword evidence="4" id="KW-0413">Isomerase</keyword>
<gene>
    <name evidence="5" type="ORF">FVE85_9864</name>
</gene>
<evidence type="ECO:0000256" key="4">
    <source>
        <dbReference type="ARBA" id="ARBA00023235"/>
    </source>
</evidence>
<dbReference type="PANTHER" id="PTHR11122">
    <property type="entry name" value="APOSPORY-ASSOCIATED PROTEIN C-RELATED"/>
    <property type="match status" value="1"/>
</dbReference>
<evidence type="ECO:0000313" key="6">
    <source>
        <dbReference type="Proteomes" id="UP000324585"/>
    </source>
</evidence>
<dbReference type="GO" id="GO:0005737">
    <property type="term" value="C:cytoplasm"/>
    <property type="evidence" value="ECO:0007669"/>
    <property type="project" value="TreeGrafter"/>
</dbReference>
<dbReference type="Proteomes" id="UP000324585">
    <property type="component" value="Unassembled WGS sequence"/>
</dbReference>
<dbReference type="EC" id="5.1.3.15" evidence="3"/>
<name>A0A5J4YIV3_PORPP</name>
<dbReference type="PANTHER" id="PTHR11122:SF13">
    <property type="entry name" value="GLUCOSE-6-PHOSPHATE 1-EPIMERASE"/>
    <property type="match status" value="1"/>
</dbReference>